<feature type="domain" description="YcxB-like C-terminal" evidence="2">
    <location>
        <begin position="91"/>
        <end position="142"/>
    </location>
</feature>
<evidence type="ECO:0000313" key="3">
    <source>
        <dbReference type="EMBL" id="SIS65705.1"/>
    </source>
</evidence>
<proteinExistence type="predicted"/>
<protein>
    <submittedName>
        <fullName evidence="3">YcxB-like protein</fullName>
    </submittedName>
</protein>
<feature type="transmembrane region" description="Helical" evidence="1">
    <location>
        <begin position="26"/>
        <end position="46"/>
    </location>
</feature>
<dbReference type="Pfam" id="PF14317">
    <property type="entry name" value="YcxB"/>
    <property type="match status" value="1"/>
</dbReference>
<dbReference type="OrthoDB" id="663382at2"/>
<dbReference type="InterPro" id="IPR025588">
    <property type="entry name" value="YcxB-like_C"/>
</dbReference>
<accession>A0A1N7KVT8</accession>
<name>A0A1N7KVT8_9BACT</name>
<keyword evidence="1" id="KW-1133">Transmembrane helix</keyword>
<keyword evidence="1" id="KW-0472">Membrane</keyword>
<reference evidence="4" key="1">
    <citation type="submission" date="2017-01" db="EMBL/GenBank/DDBJ databases">
        <authorList>
            <person name="Varghese N."/>
            <person name="Submissions S."/>
        </authorList>
    </citation>
    <scope>NUCLEOTIDE SEQUENCE [LARGE SCALE GENOMIC DNA]</scope>
    <source>
        <strain evidence="4">DSM 21054</strain>
    </source>
</reference>
<keyword evidence="1" id="KW-0812">Transmembrane</keyword>
<evidence type="ECO:0000259" key="2">
    <source>
        <dbReference type="Pfam" id="PF14317"/>
    </source>
</evidence>
<sequence length="160" mass="19303">MQVSFSYDKKKVIQGLRYHFMSRAEIRIMVILVNVFAIIAAILFYSKKIRPEPFLLGSCIWIFMMLSFWFILPYTIYRRNSTFLDQFTIFFTGQGLKLENEKGQVQWEWSQFSGFFESPHFFHLYFTSRQFFLIPKETMTPEFTHELRGLLNNKLTTMRK</sequence>
<evidence type="ECO:0000313" key="4">
    <source>
        <dbReference type="Proteomes" id="UP000186917"/>
    </source>
</evidence>
<dbReference type="EMBL" id="FTOR01000001">
    <property type="protein sequence ID" value="SIS65705.1"/>
    <property type="molecule type" value="Genomic_DNA"/>
</dbReference>
<keyword evidence="4" id="KW-1185">Reference proteome</keyword>
<gene>
    <name evidence="3" type="ORF">SAMN05421788_101456</name>
</gene>
<evidence type="ECO:0000256" key="1">
    <source>
        <dbReference type="SAM" id="Phobius"/>
    </source>
</evidence>
<organism evidence="3 4">
    <name type="scientific">Filimonas lacunae</name>
    <dbReference type="NCBI Taxonomy" id="477680"/>
    <lineage>
        <taxon>Bacteria</taxon>
        <taxon>Pseudomonadati</taxon>
        <taxon>Bacteroidota</taxon>
        <taxon>Chitinophagia</taxon>
        <taxon>Chitinophagales</taxon>
        <taxon>Chitinophagaceae</taxon>
        <taxon>Filimonas</taxon>
    </lineage>
</organism>
<dbReference type="AlphaFoldDB" id="A0A1N7KVT8"/>
<dbReference type="Proteomes" id="UP000186917">
    <property type="component" value="Unassembled WGS sequence"/>
</dbReference>
<dbReference type="RefSeq" id="WP_076375251.1">
    <property type="nucleotide sequence ID" value="NZ_AP017422.1"/>
</dbReference>
<feature type="transmembrane region" description="Helical" evidence="1">
    <location>
        <begin position="53"/>
        <end position="72"/>
    </location>
</feature>